<keyword evidence="2" id="KW-0813">Transport</keyword>
<dbReference type="EMBL" id="SMOL01000160">
    <property type="protein sequence ID" value="KAB2624299.1"/>
    <property type="molecule type" value="Genomic_DNA"/>
</dbReference>
<evidence type="ECO:0000256" key="3">
    <source>
        <dbReference type="ARBA" id="ARBA00023055"/>
    </source>
</evidence>
<evidence type="ECO:0000313" key="6">
    <source>
        <dbReference type="Proteomes" id="UP000327157"/>
    </source>
</evidence>
<proteinExistence type="inferred from homology"/>
<organism evidence="5 6">
    <name type="scientific">Pyrus ussuriensis x Pyrus communis</name>
    <dbReference type="NCBI Taxonomy" id="2448454"/>
    <lineage>
        <taxon>Eukaryota</taxon>
        <taxon>Viridiplantae</taxon>
        <taxon>Streptophyta</taxon>
        <taxon>Embryophyta</taxon>
        <taxon>Tracheophyta</taxon>
        <taxon>Spermatophyta</taxon>
        <taxon>Magnoliopsida</taxon>
        <taxon>eudicotyledons</taxon>
        <taxon>Gunneridae</taxon>
        <taxon>Pentapetalae</taxon>
        <taxon>rosids</taxon>
        <taxon>fabids</taxon>
        <taxon>Rosales</taxon>
        <taxon>Rosaceae</taxon>
        <taxon>Amygdaloideae</taxon>
        <taxon>Maleae</taxon>
        <taxon>Pyrus</taxon>
    </lineage>
</organism>
<reference evidence="5 6" key="1">
    <citation type="submission" date="2019-09" db="EMBL/GenBank/DDBJ databases">
        <authorList>
            <person name="Ou C."/>
        </authorList>
    </citation>
    <scope>NUCLEOTIDE SEQUENCE [LARGE SCALE GENOMIC DNA]</scope>
    <source>
        <strain evidence="5">S2</strain>
        <tissue evidence="5">Leaf</tissue>
    </source>
</reference>
<dbReference type="InterPro" id="IPR036497">
    <property type="entry name" value="GLTP_sf"/>
</dbReference>
<keyword evidence="6" id="KW-1185">Reference proteome</keyword>
<name>A0A5N5H8G9_9ROSA</name>
<dbReference type="PANTHER" id="PTHR10219:SF28">
    <property type="entry name" value="ACD11 HOMOLOG PROTEIN"/>
    <property type="match status" value="1"/>
</dbReference>
<comment type="caution">
    <text evidence="5">The sequence shown here is derived from an EMBL/GenBank/DDBJ whole genome shotgun (WGS) entry which is preliminary data.</text>
</comment>
<reference evidence="5 6" key="3">
    <citation type="submission" date="2019-11" db="EMBL/GenBank/DDBJ databases">
        <title>A de novo genome assembly of a pear dwarfing rootstock.</title>
        <authorList>
            <person name="Wang F."/>
            <person name="Wang J."/>
            <person name="Li S."/>
            <person name="Zhang Y."/>
            <person name="Fang M."/>
            <person name="Ma L."/>
            <person name="Zhao Y."/>
            <person name="Jiang S."/>
        </authorList>
    </citation>
    <scope>NUCLEOTIDE SEQUENCE [LARGE SCALE GENOMIC DNA]</scope>
    <source>
        <strain evidence="5">S2</strain>
        <tissue evidence="5">Leaf</tissue>
    </source>
</reference>
<protein>
    <submittedName>
        <fullName evidence="5">Ceramide-1-phosphate transfer protein-like</fullName>
    </submittedName>
</protein>
<evidence type="ECO:0000256" key="1">
    <source>
        <dbReference type="ARBA" id="ARBA00007148"/>
    </source>
</evidence>
<dbReference type="Proteomes" id="UP000327157">
    <property type="component" value="Chromosome 16"/>
</dbReference>
<evidence type="ECO:0000256" key="2">
    <source>
        <dbReference type="ARBA" id="ARBA00022448"/>
    </source>
</evidence>
<dbReference type="SUPFAM" id="SSF110004">
    <property type="entry name" value="Glycolipid transfer protein, GLTP"/>
    <property type="match status" value="1"/>
</dbReference>
<dbReference type="AlphaFoldDB" id="A0A5N5H8G9"/>
<dbReference type="Gene3D" id="1.10.3520.10">
    <property type="entry name" value="Glycolipid transfer protein"/>
    <property type="match status" value="1"/>
</dbReference>
<dbReference type="InterPro" id="IPR014830">
    <property type="entry name" value="Glycolipid_transfer_prot_dom"/>
</dbReference>
<dbReference type="InterPro" id="IPR036259">
    <property type="entry name" value="MFS_trans_sf"/>
</dbReference>
<dbReference type="GO" id="GO:0005829">
    <property type="term" value="C:cytosol"/>
    <property type="evidence" value="ECO:0007669"/>
    <property type="project" value="TreeGrafter"/>
</dbReference>
<feature type="domain" description="Glycolipid transfer protein" evidence="4">
    <location>
        <begin position="230"/>
        <end position="365"/>
    </location>
</feature>
<accession>A0A5N5H8G9</accession>
<dbReference type="FunFam" id="1.10.3520.10:FF:000005">
    <property type="entry name" value="Accelerated cell death 11"/>
    <property type="match status" value="1"/>
</dbReference>
<sequence>MEEQGSSHAARKKGGLVTMPFIFANEVCEKLAVVGFHANMISYLTTQLHMPLTKAANTLTKAEVEKEEVEADEEEEELWTSDCDVGDALDYLDSKDEDRGVEGGFTINSPITHGGLHSSPASSTLQPLANRNQKSGCFYLKVGQAASLAKLQTPQPYFDWRVGGSEDGVCLWMILTAKHCGGRRAMDGMEMAESTSMPPLTAIVEAFEELGKFLQSHSHNSQQKQQQTLRLDTFCQASTLVSILFSCLGLAFKFAEMEYVSKVEDLVEASKTYDTLESLLDFDVANDTVKSPGSHSRNLRRVRQGLDLVRALFEQFLSTDDYSLREAASTAYANVCAPYHSWTIRTAVAAGMYALPSRDQLLVNLEETHQSAEKKMKRYIQASRPVIEYIDRLYLSRNISLDW</sequence>
<dbReference type="GO" id="GO:1902388">
    <property type="term" value="F:ceramide 1-phosphate transfer activity"/>
    <property type="evidence" value="ECO:0007669"/>
    <property type="project" value="TreeGrafter"/>
</dbReference>
<dbReference type="Pfam" id="PF08718">
    <property type="entry name" value="GLTP"/>
    <property type="match status" value="1"/>
</dbReference>
<dbReference type="Gene3D" id="1.20.1250.20">
    <property type="entry name" value="MFS general substrate transporter like domains"/>
    <property type="match status" value="1"/>
</dbReference>
<keyword evidence="3" id="KW-0445">Lipid transport</keyword>
<dbReference type="OrthoDB" id="116883at2759"/>
<reference evidence="6" key="2">
    <citation type="submission" date="2019-10" db="EMBL/GenBank/DDBJ databases">
        <title>A de novo genome assembly of a pear dwarfing rootstock.</title>
        <authorList>
            <person name="Wang F."/>
            <person name="Wang J."/>
            <person name="Li S."/>
            <person name="Zhang Y."/>
            <person name="Fang M."/>
            <person name="Ma L."/>
            <person name="Zhao Y."/>
            <person name="Jiang S."/>
        </authorList>
    </citation>
    <scope>NUCLEOTIDE SEQUENCE [LARGE SCALE GENOMIC DNA]</scope>
</reference>
<evidence type="ECO:0000313" key="5">
    <source>
        <dbReference type="EMBL" id="KAB2624299.1"/>
    </source>
</evidence>
<dbReference type="PANTHER" id="PTHR10219">
    <property type="entry name" value="GLYCOLIPID TRANSFER PROTEIN-RELATED"/>
    <property type="match status" value="1"/>
</dbReference>
<gene>
    <name evidence="5" type="ORF">D8674_015959</name>
</gene>
<dbReference type="GO" id="GO:1902387">
    <property type="term" value="F:ceramide 1-phosphate binding"/>
    <property type="evidence" value="ECO:0007669"/>
    <property type="project" value="TreeGrafter"/>
</dbReference>
<evidence type="ECO:0000259" key="4">
    <source>
        <dbReference type="Pfam" id="PF08718"/>
    </source>
</evidence>
<dbReference type="GO" id="GO:0016020">
    <property type="term" value="C:membrane"/>
    <property type="evidence" value="ECO:0007669"/>
    <property type="project" value="TreeGrafter"/>
</dbReference>
<comment type="similarity">
    <text evidence="1">Belongs to the GLTP family.</text>
</comment>